<dbReference type="GO" id="GO:0008146">
    <property type="term" value="F:sulfotransferase activity"/>
    <property type="evidence" value="ECO:0007669"/>
    <property type="project" value="InterPro"/>
</dbReference>
<keyword evidence="2" id="KW-0808">Transferase</keyword>
<name>A0AAV4V011_9ARAC</name>
<keyword evidence="5" id="KW-1185">Reference proteome</keyword>
<evidence type="ECO:0000259" key="3">
    <source>
        <dbReference type="Pfam" id="PF00685"/>
    </source>
</evidence>
<dbReference type="Gene3D" id="3.40.50.300">
    <property type="entry name" value="P-loop containing nucleotide triphosphate hydrolases"/>
    <property type="match status" value="1"/>
</dbReference>
<dbReference type="InterPro" id="IPR000863">
    <property type="entry name" value="Sulfotransferase_dom"/>
</dbReference>
<evidence type="ECO:0000256" key="2">
    <source>
        <dbReference type="ARBA" id="ARBA00022679"/>
    </source>
</evidence>
<dbReference type="Proteomes" id="UP001054837">
    <property type="component" value="Unassembled WGS sequence"/>
</dbReference>
<organism evidence="4 5">
    <name type="scientific">Caerostris darwini</name>
    <dbReference type="NCBI Taxonomy" id="1538125"/>
    <lineage>
        <taxon>Eukaryota</taxon>
        <taxon>Metazoa</taxon>
        <taxon>Ecdysozoa</taxon>
        <taxon>Arthropoda</taxon>
        <taxon>Chelicerata</taxon>
        <taxon>Arachnida</taxon>
        <taxon>Araneae</taxon>
        <taxon>Araneomorphae</taxon>
        <taxon>Entelegynae</taxon>
        <taxon>Araneoidea</taxon>
        <taxon>Araneidae</taxon>
        <taxon>Caerostris</taxon>
    </lineage>
</organism>
<reference evidence="4 5" key="1">
    <citation type="submission" date="2021-06" db="EMBL/GenBank/DDBJ databases">
        <title>Caerostris darwini draft genome.</title>
        <authorList>
            <person name="Kono N."/>
            <person name="Arakawa K."/>
        </authorList>
    </citation>
    <scope>NUCLEOTIDE SEQUENCE [LARGE SCALE GENOMIC DNA]</scope>
</reference>
<dbReference type="SUPFAM" id="SSF52540">
    <property type="entry name" value="P-loop containing nucleoside triphosphate hydrolases"/>
    <property type="match status" value="1"/>
</dbReference>
<protein>
    <recommendedName>
        <fullName evidence="3">Sulfotransferase domain-containing protein</fullName>
    </recommendedName>
</protein>
<sequence length="315" mass="36663">MIALIKSSLISSFLTVGSNFIAGGIQMSRLQVINGIPFPDVPWFKKKNIEETMDYVPHDGDVIIASYPKTGTTWLQYIVLQITSRGESFPSFNDVLDKIAPFMEMTGTAVIDNLKGLRMYKHHYPYNRVKKNPKSKYLYIYRHPEDTIVSSHHFFSDVRQEKIDFDEFFEDFLTGNIEYGSYLDNVLSYYNHKDDENMLLISYEKLHANRKEGILRIAKFLGEEYYESLSSDESLLDKIVRHTSFDYMKKNLYLILPQNQPKEGSEDTKNTVNFFRKGTVGDGKNVLSPDQIRRLRERIAEIMKGTEILEEWTRA</sequence>
<comment type="caution">
    <text evidence="4">The sequence shown here is derived from an EMBL/GenBank/DDBJ whole genome shotgun (WGS) entry which is preliminary data.</text>
</comment>
<evidence type="ECO:0000256" key="1">
    <source>
        <dbReference type="ARBA" id="ARBA00005771"/>
    </source>
</evidence>
<evidence type="ECO:0000313" key="5">
    <source>
        <dbReference type="Proteomes" id="UP001054837"/>
    </source>
</evidence>
<dbReference type="AlphaFoldDB" id="A0AAV4V011"/>
<comment type="similarity">
    <text evidence="1">Belongs to the sulfotransferase 1 family.</text>
</comment>
<dbReference type="EMBL" id="BPLQ01012170">
    <property type="protein sequence ID" value="GIY63358.1"/>
    <property type="molecule type" value="Genomic_DNA"/>
</dbReference>
<dbReference type="PANTHER" id="PTHR11783">
    <property type="entry name" value="SULFOTRANSFERASE SULT"/>
    <property type="match status" value="1"/>
</dbReference>
<accession>A0AAV4V011</accession>
<proteinExistence type="inferred from homology"/>
<dbReference type="InterPro" id="IPR027417">
    <property type="entry name" value="P-loop_NTPase"/>
</dbReference>
<feature type="domain" description="Sulfotransferase" evidence="3">
    <location>
        <begin position="59"/>
        <end position="306"/>
    </location>
</feature>
<dbReference type="Pfam" id="PF00685">
    <property type="entry name" value="Sulfotransfer_1"/>
    <property type="match status" value="1"/>
</dbReference>
<gene>
    <name evidence="4" type="primary">Sult1b1</name>
    <name evidence="4" type="ORF">CDAR_272701</name>
</gene>
<evidence type="ECO:0000313" key="4">
    <source>
        <dbReference type="EMBL" id="GIY63358.1"/>
    </source>
</evidence>